<accession>A0ABR6CCT7</accession>
<reference evidence="2 3" key="1">
    <citation type="submission" date="2020-08" db="EMBL/GenBank/DDBJ databases">
        <title>Genomic Encyclopedia of Type Strains, Phase IV (KMG-IV): sequencing the most valuable type-strain genomes for metagenomic binning, comparative biology and taxonomic classification.</title>
        <authorList>
            <person name="Goeker M."/>
        </authorList>
    </citation>
    <scope>NUCLEOTIDE SEQUENCE [LARGE SCALE GENOMIC DNA]</scope>
    <source>
        <strain evidence="2 3">DSM 17455</strain>
    </source>
</reference>
<comment type="caution">
    <text evidence="2">The sequence shown here is derived from an EMBL/GenBank/DDBJ whole genome shotgun (WGS) entry which is preliminary data.</text>
</comment>
<sequence length="44" mass="4600">MINSADDQPKVLVSRPPSNVPEATPTVAEEANRPSARSRAGPEG</sequence>
<evidence type="ECO:0000313" key="2">
    <source>
        <dbReference type="EMBL" id="MBA9022847.1"/>
    </source>
</evidence>
<evidence type="ECO:0000313" key="3">
    <source>
        <dbReference type="Proteomes" id="UP000587524"/>
    </source>
</evidence>
<dbReference type="Proteomes" id="UP000587524">
    <property type="component" value="Unassembled WGS sequence"/>
</dbReference>
<dbReference type="EMBL" id="JACJHZ010000027">
    <property type="protein sequence ID" value="MBA9022847.1"/>
    <property type="molecule type" value="Genomic_DNA"/>
</dbReference>
<keyword evidence="3" id="KW-1185">Reference proteome</keyword>
<gene>
    <name evidence="2" type="ORF">HNQ97_004866</name>
</gene>
<protein>
    <submittedName>
        <fullName evidence="2">Uncharacterized protein</fullName>
    </submittedName>
</protein>
<name>A0ABR6CCT7_9HYPH</name>
<organism evidence="2 3">
    <name type="scientific">Aminobacter ciceronei</name>
    <dbReference type="NCBI Taxonomy" id="150723"/>
    <lineage>
        <taxon>Bacteria</taxon>
        <taxon>Pseudomonadati</taxon>
        <taxon>Pseudomonadota</taxon>
        <taxon>Alphaproteobacteria</taxon>
        <taxon>Hyphomicrobiales</taxon>
        <taxon>Phyllobacteriaceae</taxon>
        <taxon>Aminobacter</taxon>
    </lineage>
</organism>
<evidence type="ECO:0000256" key="1">
    <source>
        <dbReference type="SAM" id="MobiDB-lite"/>
    </source>
</evidence>
<feature type="region of interest" description="Disordered" evidence="1">
    <location>
        <begin position="1"/>
        <end position="44"/>
    </location>
</feature>
<proteinExistence type="predicted"/>